<protein>
    <submittedName>
        <fullName evidence="3">Uncharacterized protein</fullName>
    </submittedName>
</protein>
<accession>A0A6J5T537</accession>
<organism evidence="3">
    <name type="scientific">uncultured Caudovirales phage</name>
    <dbReference type="NCBI Taxonomy" id="2100421"/>
    <lineage>
        <taxon>Viruses</taxon>
        <taxon>Duplodnaviria</taxon>
        <taxon>Heunggongvirae</taxon>
        <taxon>Uroviricota</taxon>
        <taxon>Caudoviricetes</taxon>
        <taxon>Peduoviridae</taxon>
        <taxon>Maltschvirus</taxon>
        <taxon>Maltschvirus maltsch</taxon>
    </lineage>
</organism>
<keyword evidence="1" id="KW-1133">Transmembrane helix</keyword>
<evidence type="ECO:0000256" key="1">
    <source>
        <dbReference type="SAM" id="Phobius"/>
    </source>
</evidence>
<dbReference type="EMBL" id="LR797517">
    <property type="protein sequence ID" value="CAB4221954.1"/>
    <property type="molecule type" value="Genomic_DNA"/>
</dbReference>
<gene>
    <name evidence="2" type="ORF">UFOVP1261_18</name>
    <name evidence="3" type="ORF">UFOVP1650_6</name>
</gene>
<feature type="transmembrane region" description="Helical" evidence="1">
    <location>
        <begin position="7"/>
        <end position="24"/>
    </location>
</feature>
<proteinExistence type="predicted"/>
<evidence type="ECO:0000313" key="2">
    <source>
        <dbReference type="EMBL" id="CAB4194232.1"/>
    </source>
</evidence>
<name>A0A6J5T537_9CAUD</name>
<keyword evidence="1" id="KW-0472">Membrane</keyword>
<dbReference type="EMBL" id="LR797209">
    <property type="protein sequence ID" value="CAB4194232.1"/>
    <property type="molecule type" value="Genomic_DNA"/>
</dbReference>
<keyword evidence="1" id="KW-0812">Transmembrane</keyword>
<reference evidence="3" key="1">
    <citation type="submission" date="2020-05" db="EMBL/GenBank/DDBJ databases">
        <authorList>
            <person name="Chiriac C."/>
            <person name="Salcher M."/>
            <person name="Ghai R."/>
            <person name="Kavagutti S V."/>
        </authorList>
    </citation>
    <scope>NUCLEOTIDE SEQUENCE</scope>
</reference>
<sequence length="59" mass="6608">MNSLDRLIALIVAIVGLLVIYSTFRVPVVPAEMMCIDSNGYYRPTSGLNYVVINDERCK</sequence>
<evidence type="ECO:0000313" key="3">
    <source>
        <dbReference type="EMBL" id="CAB4221954.1"/>
    </source>
</evidence>